<dbReference type="KEGG" id="mind:mvi_42570"/>
<dbReference type="Pfam" id="PF01177">
    <property type="entry name" value="Asp_Glu_race"/>
    <property type="match status" value="1"/>
</dbReference>
<dbReference type="PANTHER" id="PTHR28047:SF5">
    <property type="entry name" value="PROTEIN DCG1"/>
    <property type="match status" value="1"/>
</dbReference>
<sequence length="251" mass="25653">MIRGMRRENRPLRILLINPNTTAAVTEQAAAHVRRLIPAEIVPATGRFGARYIASRAAAAIAGHAALDALAAHVAGCDAVYLACFGDPGLLALKEVSPVPVVGMAEGALHLACTRGRRIGIVTGGVLWQPMLTEFVAMLGLSERLAGIRTVAPTGGEIARDPDAALDRLAAACRDCAEIDGADVVILGGAALAGLAERVQPRVTVPVICSVEAGARAVVAAAGLAGARPVCPATDSVGLSEELARILRAEG</sequence>
<name>A0A8H8WWJ3_9HYPH</name>
<dbReference type="InterPro" id="IPR015942">
    <property type="entry name" value="Asp/Glu/hydantoin_racemase"/>
</dbReference>
<dbReference type="GO" id="GO:0047661">
    <property type="term" value="F:amino-acid racemase activity"/>
    <property type="evidence" value="ECO:0007669"/>
    <property type="project" value="InterPro"/>
</dbReference>
<organism evidence="2 3">
    <name type="scientific">Methylobacterium indicum</name>
    <dbReference type="NCBI Taxonomy" id="1775910"/>
    <lineage>
        <taxon>Bacteria</taxon>
        <taxon>Pseudomonadati</taxon>
        <taxon>Pseudomonadota</taxon>
        <taxon>Alphaproteobacteria</taxon>
        <taxon>Hyphomicrobiales</taxon>
        <taxon>Methylobacteriaceae</taxon>
        <taxon>Methylobacterium</taxon>
    </lineage>
</organism>
<gene>
    <name evidence="2" type="ORF">mvi_42570</name>
</gene>
<evidence type="ECO:0000313" key="3">
    <source>
        <dbReference type="Proteomes" id="UP000663508"/>
    </source>
</evidence>
<proteinExistence type="inferred from homology"/>
<reference evidence="2" key="1">
    <citation type="submission" date="2020-11" db="EMBL/GenBank/DDBJ databases">
        <title>Complete genome sequence of a novel pathogenic Methylobacterium strain isolated from rice in Vietnam.</title>
        <authorList>
            <person name="Lai K."/>
            <person name="Okazaki S."/>
            <person name="Higashi K."/>
            <person name="Mori H."/>
            <person name="Toyoda A."/>
            <person name="Kurokawa K."/>
        </authorList>
    </citation>
    <scope>NUCLEOTIDE SEQUENCE</scope>
    <source>
        <strain evidence="2">VL1</strain>
    </source>
</reference>
<comment type="similarity">
    <text evidence="1">Belongs to the HyuE racemase family.</text>
</comment>
<dbReference type="EMBL" id="AP024145">
    <property type="protein sequence ID" value="BCM85796.1"/>
    <property type="molecule type" value="Genomic_DNA"/>
</dbReference>
<dbReference type="Proteomes" id="UP000663508">
    <property type="component" value="Chromosome"/>
</dbReference>
<accession>A0A8H8WWJ3</accession>
<dbReference type="InterPro" id="IPR052186">
    <property type="entry name" value="Hydantoin_racemase-like"/>
</dbReference>
<dbReference type="PANTHER" id="PTHR28047">
    <property type="entry name" value="PROTEIN DCG1"/>
    <property type="match status" value="1"/>
</dbReference>
<dbReference type="InterPro" id="IPR053714">
    <property type="entry name" value="Iso_Racemase_Enz_sf"/>
</dbReference>
<evidence type="ECO:0000313" key="2">
    <source>
        <dbReference type="EMBL" id="BCM85796.1"/>
    </source>
</evidence>
<protein>
    <submittedName>
        <fullName evidence="2">Asp/Glu/hydantoin racemase</fullName>
    </submittedName>
</protein>
<dbReference type="Gene3D" id="3.40.50.12500">
    <property type="match status" value="1"/>
</dbReference>
<evidence type="ECO:0000256" key="1">
    <source>
        <dbReference type="ARBA" id="ARBA00038414"/>
    </source>
</evidence>
<dbReference type="AlphaFoldDB" id="A0A8H8WWJ3"/>